<gene>
    <name evidence="1" type="ORF">ACA29_06240</name>
</gene>
<organism evidence="1 2">
    <name type="scientific">Lederbergia galactosidilytica</name>
    <dbReference type="NCBI Taxonomy" id="217031"/>
    <lineage>
        <taxon>Bacteria</taxon>
        <taxon>Bacillati</taxon>
        <taxon>Bacillota</taxon>
        <taxon>Bacilli</taxon>
        <taxon>Bacillales</taxon>
        <taxon>Bacillaceae</taxon>
        <taxon>Lederbergia</taxon>
    </lineage>
</organism>
<reference evidence="1 2" key="1">
    <citation type="submission" date="2015-06" db="EMBL/GenBank/DDBJ databases">
        <title>Genome sequencing project of Bacillus galactosidilyticus PL133.</title>
        <authorList>
            <person name="Gaiero J."/>
            <person name="Nicol R."/>
            <person name="Habash M."/>
        </authorList>
    </citation>
    <scope>NUCLEOTIDE SEQUENCE [LARGE SCALE GENOMIC DNA]</scope>
    <source>
        <strain evidence="1 2">PL133</strain>
    </source>
</reference>
<accession>A0A0Q9Y995</accession>
<sequence>MGLKVTDYPDSDRIVGLDVTDVIMSDYALELAATSPLKVKMKAAVSTLFDKFNEHQEKVNKRIEYYDRYSDEELIGMVKRNSFSTTVDRIAVASILKERGYAKE</sequence>
<protein>
    <submittedName>
        <fullName evidence="1">Uncharacterized protein</fullName>
    </submittedName>
</protein>
<dbReference type="EMBL" id="LGPB01000066">
    <property type="protein sequence ID" value="KRG14226.1"/>
    <property type="molecule type" value="Genomic_DNA"/>
</dbReference>
<proteinExistence type="predicted"/>
<name>A0A0Q9Y995_9BACI</name>
<dbReference type="Proteomes" id="UP000053881">
    <property type="component" value="Unassembled WGS sequence"/>
</dbReference>
<evidence type="ECO:0000313" key="1">
    <source>
        <dbReference type="EMBL" id="KRG14226.1"/>
    </source>
</evidence>
<dbReference type="AlphaFoldDB" id="A0A0Q9Y995"/>
<comment type="caution">
    <text evidence="1">The sequence shown here is derived from an EMBL/GenBank/DDBJ whole genome shotgun (WGS) entry which is preliminary data.</text>
</comment>
<dbReference type="PATRIC" id="fig|217031.4.peg.2081"/>
<evidence type="ECO:0000313" key="2">
    <source>
        <dbReference type="Proteomes" id="UP000053881"/>
    </source>
</evidence>